<dbReference type="NCBIfam" id="TIGR01256">
    <property type="entry name" value="modA"/>
    <property type="match status" value="1"/>
</dbReference>
<keyword evidence="9" id="KW-1185">Reference proteome</keyword>
<dbReference type="GO" id="GO:0030973">
    <property type="term" value="F:molybdate ion binding"/>
    <property type="evidence" value="ECO:0007669"/>
    <property type="project" value="TreeGrafter"/>
</dbReference>
<dbReference type="GO" id="GO:0015689">
    <property type="term" value="P:molybdate ion transport"/>
    <property type="evidence" value="ECO:0007669"/>
    <property type="project" value="InterPro"/>
</dbReference>
<evidence type="ECO:0000256" key="2">
    <source>
        <dbReference type="ARBA" id="ARBA00022505"/>
    </source>
</evidence>
<dbReference type="SUPFAM" id="SSF53850">
    <property type="entry name" value="Periplasmic binding protein-like II"/>
    <property type="match status" value="1"/>
</dbReference>
<dbReference type="GO" id="GO:0046872">
    <property type="term" value="F:metal ion binding"/>
    <property type="evidence" value="ECO:0007669"/>
    <property type="project" value="UniProtKB-KW"/>
</dbReference>
<dbReference type="AlphaFoldDB" id="U3A0I8"/>
<feature type="binding site" evidence="6">
    <location>
        <position position="63"/>
    </location>
    <ligand>
        <name>molybdate</name>
        <dbReference type="ChEBI" id="CHEBI:36264"/>
    </ligand>
</feature>
<keyword evidence="4 7" id="KW-0732">Signal</keyword>
<keyword evidence="2 6" id="KW-0500">Molybdenum</keyword>
<comment type="similarity">
    <text evidence="1">Belongs to the bacterial solute-binding protein ModA family.</text>
</comment>
<evidence type="ECO:0000256" key="3">
    <source>
        <dbReference type="ARBA" id="ARBA00022723"/>
    </source>
</evidence>
<feature type="chain" id="PRO_5004637373" evidence="7">
    <location>
        <begin position="19"/>
        <end position="256"/>
    </location>
</feature>
<feature type="binding site" evidence="6">
    <location>
        <position position="175"/>
    </location>
    <ligand>
        <name>molybdate</name>
        <dbReference type="ChEBI" id="CHEBI:36264"/>
    </ligand>
</feature>
<dbReference type="PIRSF" id="PIRSF004846">
    <property type="entry name" value="ModA"/>
    <property type="match status" value="1"/>
</dbReference>
<dbReference type="Proteomes" id="UP000016568">
    <property type="component" value="Unassembled WGS sequence"/>
</dbReference>
<dbReference type="PANTHER" id="PTHR30632">
    <property type="entry name" value="MOLYBDATE-BINDING PERIPLASMIC PROTEIN"/>
    <property type="match status" value="1"/>
</dbReference>
<dbReference type="eggNOG" id="COG0725">
    <property type="taxonomic scope" value="Bacteria"/>
</dbReference>
<keyword evidence="3 6" id="KW-0479">Metal-binding</keyword>
<gene>
    <name evidence="8" type="primary">modA</name>
    <name evidence="8" type="ORF">NT2_02_03600</name>
</gene>
<dbReference type="InterPro" id="IPR050682">
    <property type="entry name" value="ModA/WtpA"/>
</dbReference>
<dbReference type="GO" id="GO:1901359">
    <property type="term" value="F:tungstate binding"/>
    <property type="evidence" value="ECO:0007669"/>
    <property type="project" value="UniProtKB-ARBA"/>
</dbReference>
<sequence>MAFLAACLATVLAGCSPAAETGASKETPPVVLAAASLQESLEAAALQWAAKGHPKPVLSFAASSALARQVENGAPADIFFSADEQWMDELNGKGLLRPGTRATVLGNSIVLIAPKTSLVNARLDDPRGFGAALGDGRLSMADPAAVPAGKYGMAALKTLGIWPVVEKRVARAENVRAALALVERGEAPLGIVYATDAAASAKVRVVAVFPQDSHPPILYPVAVLKNATSADAQAFRDFLASPESQGIFRKYGFTAP</sequence>
<evidence type="ECO:0000313" key="8">
    <source>
        <dbReference type="EMBL" id="GAD48278.1"/>
    </source>
</evidence>
<feature type="binding site" evidence="6">
    <location>
        <position position="148"/>
    </location>
    <ligand>
        <name>molybdate</name>
        <dbReference type="ChEBI" id="CHEBI:36264"/>
    </ligand>
</feature>
<dbReference type="Gene3D" id="3.40.190.10">
    <property type="entry name" value="Periplasmic binding protein-like II"/>
    <property type="match status" value="2"/>
</dbReference>
<evidence type="ECO:0000256" key="7">
    <source>
        <dbReference type="SAM" id="SignalP"/>
    </source>
</evidence>
<reference evidence="8 9" key="1">
    <citation type="submission" date="2013-09" db="EMBL/GenBank/DDBJ databases">
        <title>Whole genome shotgun sequence of Novosphingobium tardaugens NBRC 16725.</title>
        <authorList>
            <person name="Isaki S."/>
            <person name="Hosoyama A."/>
            <person name="Tsuchikane K."/>
            <person name="Katsumata H."/>
            <person name="Ando Y."/>
            <person name="Yamazaki S."/>
            <person name="Fujita N."/>
        </authorList>
    </citation>
    <scope>NUCLEOTIDE SEQUENCE [LARGE SCALE GENOMIC DNA]</scope>
    <source>
        <strain evidence="8 9">NBRC 16725</strain>
    </source>
</reference>
<accession>U3A0I8</accession>
<evidence type="ECO:0000256" key="4">
    <source>
        <dbReference type="ARBA" id="ARBA00022729"/>
    </source>
</evidence>
<dbReference type="CDD" id="cd13536">
    <property type="entry name" value="PBP2_EcModA"/>
    <property type="match status" value="1"/>
</dbReference>
<evidence type="ECO:0000256" key="6">
    <source>
        <dbReference type="PIRSR" id="PIRSR004846-1"/>
    </source>
</evidence>
<evidence type="ECO:0000256" key="1">
    <source>
        <dbReference type="ARBA" id="ARBA00009175"/>
    </source>
</evidence>
<feature type="binding site" evidence="6">
    <location>
        <position position="36"/>
    </location>
    <ligand>
        <name>molybdate</name>
        <dbReference type="ChEBI" id="CHEBI:36264"/>
    </ligand>
</feature>
<dbReference type="GO" id="GO:0030288">
    <property type="term" value="C:outer membrane-bounded periplasmic space"/>
    <property type="evidence" value="ECO:0007669"/>
    <property type="project" value="TreeGrafter"/>
</dbReference>
<dbReference type="EMBL" id="BASZ01000002">
    <property type="protein sequence ID" value="GAD48278.1"/>
    <property type="molecule type" value="Genomic_DNA"/>
</dbReference>
<evidence type="ECO:0000313" key="9">
    <source>
        <dbReference type="Proteomes" id="UP000016568"/>
    </source>
</evidence>
<dbReference type="NCBIfam" id="NF007958">
    <property type="entry name" value="PRK10677.1"/>
    <property type="match status" value="1"/>
</dbReference>
<feature type="binding site" evidence="6">
    <location>
        <position position="193"/>
    </location>
    <ligand>
        <name>molybdate</name>
        <dbReference type="ChEBI" id="CHEBI:36264"/>
    </ligand>
</feature>
<dbReference type="InterPro" id="IPR005950">
    <property type="entry name" value="ModA"/>
</dbReference>
<name>U3A0I8_9SPHN</name>
<comment type="subunit">
    <text evidence="5">The complex is composed of two ATP-binding proteins (ModC), two transmembrane proteins (ModB) and a solute-binding protein (ModA).</text>
</comment>
<dbReference type="FunFam" id="3.40.190.10:FF:000035">
    <property type="entry name" value="Molybdate ABC transporter substrate-binding protein"/>
    <property type="match status" value="1"/>
</dbReference>
<proteinExistence type="inferred from homology"/>
<organism evidence="8 9">
    <name type="scientific">Caenibius tardaugens NBRC 16725</name>
    <dbReference type="NCBI Taxonomy" id="1219035"/>
    <lineage>
        <taxon>Bacteria</taxon>
        <taxon>Pseudomonadati</taxon>
        <taxon>Pseudomonadota</taxon>
        <taxon>Alphaproteobacteria</taxon>
        <taxon>Sphingomonadales</taxon>
        <taxon>Erythrobacteraceae</taxon>
        <taxon>Caenibius</taxon>
    </lineage>
</organism>
<protein>
    <submittedName>
        <fullName evidence="8">Molybdate ABC transporter substrate-binding protein</fullName>
    </submittedName>
</protein>
<feature type="signal peptide" evidence="7">
    <location>
        <begin position="1"/>
        <end position="18"/>
    </location>
</feature>
<comment type="caution">
    <text evidence="8">The sequence shown here is derived from an EMBL/GenBank/DDBJ whole genome shotgun (WGS) entry which is preliminary data.</text>
</comment>
<dbReference type="PANTHER" id="PTHR30632:SF17">
    <property type="entry name" value="MOLYBDATE-BINDING PROTEIN MODA"/>
    <property type="match status" value="1"/>
</dbReference>
<evidence type="ECO:0000256" key="5">
    <source>
        <dbReference type="ARBA" id="ARBA00062515"/>
    </source>
</evidence>
<dbReference type="Pfam" id="PF13531">
    <property type="entry name" value="SBP_bac_11"/>
    <property type="match status" value="1"/>
</dbReference>